<sequence>MKKMTPYKIFSGTNSRYMAEEICKDLGVQLGEMNIQRFADGEFEV</sequence>
<gene>
    <name evidence="2" type="ORF">GUH15_31240</name>
</gene>
<dbReference type="Proteomes" id="UP000653002">
    <property type="component" value="Unassembled WGS sequence"/>
</dbReference>
<dbReference type="GO" id="GO:0016301">
    <property type="term" value="F:kinase activity"/>
    <property type="evidence" value="ECO:0007669"/>
    <property type="project" value="UniProtKB-KW"/>
</dbReference>
<comment type="caution">
    <text evidence="2">The sequence shown here is derived from an EMBL/GenBank/DDBJ whole genome shotgun (WGS) entry which is preliminary data.</text>
</comment>
<dbReference type="Pfam" id="PF13793">
    <property type="entry name" value="Pribosyltran_N"/>
    <property type="match status" value="1"/>
</dbReference>
<dbReference type="AlphaFoldDB" id="A0A8I0LBK6"/>
<evidence type="ECO:0000313" key="2">
    <source>
        <dbReference type="EMBL" id="MBD4340437.1"/>
    </source>
</evidence>
<evidence type="ECO:0000313" key="3">
    <source>
        <dbReference type="Proteomes" id="UP000653002"/>
    </source>
</evidence>
<proteinExistence type="predicted"/>
<dbReference type="Gene3D" id="3.40.50.2020">
    <property type="match status" value="1"/>
</dbReference>
<feature type="domain" description="Ribose-phosphate pyrophosphokinase N-terminal" evidence="1">
    <location>
        <begin position="8"/>
        <end position="45"/>
    </location>
</feature>
<accession>A0A8I0LBK6</accession>
<feature type="non-terminal residue" evidence="2">
    <location>
        <position position="45"/>
    </location>
</feature>
<evidence type="ECO:0000259" key="1">
    <source>
        <dbReference type="Pfam" id="PF13793"/>
    </source>
</evidence>
<keyword evidence="2" id="KW-0808">Transferase</keyword>
<dbReference type="InterPro" id="IPR029099">
    <property type="entry name" value="Pribosyltran_N"/>
</dbReference>
<dbReference type="SUPFAM" id="SSF53271">
    <property type="entry name" value="PRTase-like"/>
    <property type="match status" value="1"/>
</dbReference>
<dbReference type="InterPro" id="IPR029057">
    <property type="entry name" value="PRTase-like"/>
</dbReference>
<organism evidence="2 3">
    <name type="scientific">Xanthomonas citri pv. citri</name>
    <dbReference type="NCBI Taxonomy" id="611301"/>
    <lineage>
        <taxon>Bacteria</taxon>
        <taxon>Pseudomonadati</taxon>
        <taxon>Pseudomonadota</taxon>
        <taxon>Gammaproteobacteria</taxon>
        <taxon>Lysobacterales</taxon>
        <taxon>Lysobacteraceae</taxon>
        <taxon>Xanthomonas</taxon>
    </lineage>
</organism>
<reference evidence="2" key="1">
    <citation type="submission" date="2020-01" db="EMBL/GenBank/DDBJ databases">
        <authorList>
            <person name="Richard D."/>
        </authorList>
    </citation>
    <scope>NUCLEOTIDE SEQUENCE</scope>
    <source>
        <strain evidence="2">JP541</strain>
    </source>
</reference>
<dbReference type="EMBL" id="JAABFR010002596">
    <property type="protein sequence ID" value="MBD4340437.1"/>
    <property type="molecule type" value="Genomic_DNA"/>
</dbReference>
<protein>
    <submittedName>
        <fullName evidence="2">Ribose-phosphate pyrophosphokinase-like domain-containing protein</fullName>
    </submittedName>
</protein>
<keyword evidence="2" id="KW-0418">Kinase</keyword>
<name>A0A8I0LBK6_XANCI</name>